<evidence type="ECO:0000313" key="3">
    <source>
        <dbReference type="Proteomes" id="UP000005627"/>
    </source>
</evidence>
<feature type="region of interest" description="Disordered" evidence="1">
    <location>
        <begin position="150"/>
        <end position="180"/>
    </location>
</feature>
<evidence type="ECO:0000313" key="2">
    <source>
        <dbReference type="EMBL" id="CCE91163.1"/>
    </source>
</evidence>
<dbReference type="InParanoid" id="G8ZRM1"/>
<sequence>MELSPQNKLGNKWFIGKDERDRFLRPVAFSEDDFHHIRACKDGSAGHQCLALLRNISESLQRNNVLVSDRISVDQTIWTLKIYKDDPSSFPITNVPIKCNVMATMVDSLREYVNEGMSESSLSGLLKTLDYLRKLLEAVIFKAENPALAQSSPDSLQTKTSGSLSSRGSIRRKPATAVSAGVPKSKPLGIDNLVKYHEYKPLIISLHHRLTFLDQSNHQNDVIFDFISQNVCRFILDDCKLLLADYIERRILQI</sequence>
<protein>
    <submittedName>
        <fullName evidence="2">Uncharacterized protein</fullName>
    </submittedName>
</protein>
<dbReference type="AlphaFoldDB" id="G8ZRM1"/>
<gene>
    <name evidence="2" type="primary">TDEL0C02740</name>
    <name evidence="2" type="ORF">TDEL_0C02740</name>
</gene>
<proteinExistence type="predicted"/>
<dbReference type="GeneID" id="11500498"/>
<dbReference type="eggNOG" id="ENOG502S9RK">
    <property type="taxonomic scope" value="Eukaryota"/>
</dbReference>
<dbReference type="OrthoDB" id="4068074at2759"/>
<name>G8ZRM1_TORDE</name>
<organism evidence="2 3">
    <name type="scientific">Torulaspora delbrueckii</name>
    <name type="common">Yeast</name>
    <name type="synonym">Candida colliculosa</name>
    <dbReference type="NCBI Taxonomy" id="4950"/>
    <lineage>
        <taxon>Eukaryota</taxon>
        <taxon>Fungi</taxon>
        <taxon>Dikarya</taxon>
        <taxon>Ascomycota</taxon>
        <taxon>Saccharomycotina</taxon>
        <taxon>Saccharomycetes</taxon>
        <taxon>Saccharomycetales</taxon>
        <taxon>Saccharomycetaceae</taxon>
        <taxon>Torulaspora</taxon>
    </lineage>
</organism>
<evidence type="ECO:0000256" key="1">
    <source>
        <dbReference type="SAM" id="MobiDB-lite"/>
    </source>
</evidence>
<reference evidence="2 3" key="1">
    <citation type="journal article" date="2011" name="Proc. Natl. Acad. Sci. U.S.A.">
        <title>Evolutionary erosion of yeast sex chromosomes by mating-type switching accidents.</title>
        <authorList>
            <person name="Gordon J.L."/>
            <person name="Armisen D."/>
            <person name="Proux-Wera E."/>
            <person name="Oheigeartaigh S.S."/>
            <person name="Byrne K.P."/>
            <person name="Wolfe K.H."/>
        </authorList>
    </citation>
    <scope>NUCLEOTIDE SEQUENCE [LARGE SCALE GENOMIC DNA]</scope>
    <source>
        <strain evidence="3">ATCC 10662 / CBS 1146 / NBRC 0425 / NCYC 2629 / NRRL Y-866</strain>
    </source>
</reference>
<dbReference type="KEGG" id="tdl:TDEL_0C02740"/>
<accession>G8ZRM1</accession>
<dbReference type="EMBL" id="HE616744">
    <property type="protein sequence ID" value="CCE91163.1"/>
    <property type="molecule type" value="Genomic_DNA"/>
</dbReference>
<dbReference type="HOGENOM" id="CLU_1094929_0_0_1"/>
<dbReference type="Proteomes" id="UP000005627">
    <property type="component" value="Chromosome 3"/>
</dbReference>
<dbReference type="RefSeq" id="XP_003680374.1">
    <property type="nucleotide sequence ID" value="XM_003680326.1"/>
</dbReference>
<keyword evidence="3" id="KW-1185">Reference proteome</keyword>
<feature type="compositionally biased region" description="Polar residues" evidence="1">
    <location>
        <begin position="150"/>
        <end position="160"/>
    </location>
</feature>